<evidence type="ECO:0000259" key="3">
    <source>
        <dbReference type="Pfam" id="PF21953"/>
    </source>
</evidence>
<feature type="chain" id="PRO_5040423141" description="Calcineurin-like phosphoesterase domain-containing protein" evidence="1">
    <location>
        <begin position="24"/>
        <end position="645"/>
    </location>
</feature>
<evidence type="ECO:0000313" key="4">
    <source>
        <dbReference type="EMBL" id="MBW0484402.1"/>
    </source>
</evidence>
<dbReference type="Gene3D" id="3.60.21.10">
    <property type="match status" value="1"/>
</dbReference>
<dbReference type="InterPro" id="IPR014485">
    <property type="entry name" value="Pesterase_C1039"/>
</dbReference>
<dbReference type="Proteomes" id="UP000765509">
    <property type="component" value="Unassembled WGS sequence"/>
</dbReference>
<dbReference type="InterPro" id="IPR004843">
    <property type="entry name" value="Calcineurin-like_PHP"/>
</dbReference>
<dbReference type="PIRSF" id="PIRSF017316">
    <property type="entry name" value="Pesterase_C1039"/>
    <property type="match status" value="1"/>
</dbReference>
<dbReference type="GO" id="GO:0005576">
    <property type="term" value="C:extracellular region"/>
    <property type="evidence" value="ECO:0007669"/>
    <property type="project" value="UniProtKB-ARBA"/>
</dbReference>
<dbReference type="PANTHER" id="PTHR11575">
    <property type="entry name" value="5'-NUCLEOTIDASE-RELATED"/>
    <property type="match status" value="1"/>
</dbReference>
<dbReference type="InterPro" id="IPR036907">
    <property type="entry name" value="5'-Nucleotdase_C_sf"/>
</dbReference>
<dbReference type="InterPro" id="IPR053828">
    <property type="entry name" value="Nucleosidase_C"/>
</dbReference>
<evidence type="ECO:0000256" key="1">
    <source>
        <dbReference type="SAM" id="SignalP"/>
    </source>
</evidence>
<gene>
    <name evidence="4" type="ORF">O181_024117</name>
</gene>
<keyword evidence="1" id="KW-0732">Signal</keyword>
<feature type="domain" description="Putative 5'-nucleotidase C-terminal" evidence="3">
    <location>
        <begin position="375"/>
        <end position="603"/>
    </location>
</feature>
<dbReference type="Gene3D" id="3.90.780.10">
    <property type="entry name" value="5'-Nucleotidase, C-terminal domain"/>
    <property type="match status" value="1"/>
</dbReference>
<sequence length="645" mass="73529">MYSHLAIIFHVNFGLSLLQYIWACGDHQLRRRQQPLASQPQSSPTRHLEWGDLNIIHTTDTHGWLLGHLKSEQPEPNYSGDFGDFQSFVLRMKQKAKEKKVDLLVVDTGDLHDGNGLSDAEPLFHPGTPPGTASGKFFARVPYDILTIGNHELYQLQVAQTMHENFAPIWKGSYLTSNVNITTSGKSVPLGSRYRKFKTAQGRQVTAFGIIFHFTGNINGTIVQPPSELIREPWFHEAIRDKPDVFILTGHMGIADADWKLVFDLIRSLHPEVPIVILGGHYHIRDCRQLDDRSMSLASGRYMETIGWMSLSGLGNPHEKINFTRRYLDANRVTFAFHAGPSFDTHQGIKTTHGLTKMAIKFNLTHRFGTAPQSFFLTRVPITSNNSIDHLYTRSDGVLRTVVKNSQRPHPPFIIFSTGSMRFDVFAGNFTFNDQFIVTPFDNMFQYVPDVPRQTAEKLLAETNKVSTIKSETVGVRLRRILQSTDNLEKDENYHLGHDIDQHYRDWLRQQFIHYQHNQLLLASNGHQEMDLNTQIIARSIRENTKTSGPSYGYVTKDQCPGEGDDVVHQPMPVFDQPKYVATGLPPNADSVDVVFSEFEAKFMIRTLNKVETNSNRTYKIEEVKNYTQVKTNQMLGLYAQVKWN</sequence>
<feature type="signal peptide" evidence="1">
    <location>
        <begin position="1"/>
        <end position="23"/>
    </location>
</feature>
<dbReference type="SUPFAM" id="SSF56300">
    <property type="entry name" value="Metallo-dependent phosphatases"/>
    <property type="match status" value="1"/>
</dbReference>
<dbReference type="Pfam" id="PF00149">
    <property type="entry name" value="Metallophos"/>
    <property type="match status" value="1"/>
</dbReference>
<dbReference type="InterPro" id="IPR006179">
    <property type="entry name" value="5_nucleotidase/apyrase"/>
</dbReference>
<comment type="caution">
    <text evidence="4">The sequence shown here is derived from an EMBL/GenBank/DDBJ whole genome shotgun (WGS) entry which is preliminary data.</text>
</comment>
<protein>
    <recommendedName>
        <fullName evidence="6">Calcineurin-like phosphoesterase domain-containing protein</fullName>
    </recommendedName>
</protein>
<dbReference type="OrthoDB" id="7722975at2759"/>
<dbReference type="GO" id="GO:0009166">
    <property type="term" value="P:nucleotide catabolic process"/>
    <property type="evidence" value="ECO:0007669"/>
    <property type="project" value="InterPro"/>
</dbReference>
<dbReference type="PANTHER" id="PTHR11575:SF22">
    <property type="entry name" value="ADL392WP"/>
    <property type="match status" value="1"/>
</dbReference>
<dbReference type="Pfam" id="PF21953">
    <property type="entry name" value="NadN_nucleosid_C"/>
    <property type="match status" value="1"/>
</dbReference>
<organism evidence="4 5">
    <name type="scientific">Austropuccinia psidii MF-1</name>
    <dbReference type="NCBI Taxonomy" id="1389203"/>
    <lineage>
        <taxon>Eukaryota</taxon>
        <taxon>Fungi</taxon>
        <taxon>Dikarya</taxon>
        <taxon>Basidiomycota</taxon>
        <taxon>Pucciniomycotina</taxon>
        <taxon>Pucciniomycetes</taxon>
        <taxon>Pucciniales</taxon>
        <taxon>Sphaerophragmiaceae</taxon>
        <taxon>Austropuccinia</taxon>
    </lineage>
</organism>
<evidence type="ECO:0008006" key="6">
    <source>
        <dbReference type="Google" id="ProtNLM"/>
    </source>
</evidence>
<reference evidence="4" key="1">
    <citation type="submission" date="2021-03" db="EMBL/GenBank/DDBJ databases">
        <title>Draft genome sequence of rust myrtle Austropuccinia psidii MF-1, a brazilian biotype.</title>
        <authorList>
            <person name="Quecine M.C."/>
            <person name="Pachon D.M.R."/>
            <person name="Bonatelli M.L."/>
            <person name="Correr F.H."/>
            <person name="Franceschini L.M."/>
            <person name="Leite T.F."/>
            <person name="Margarido G.R.A."/>
            <person name="Almeida C.A."/>
            <person name="Ferrarezi J.A."/>
            <person name="Labate C.A."/>
        </authorList>
    </citation>
    <scope>NUCLEOTIDE SEQUENCE</scope>
    <source>
        <strain evidence="4">MF-1</strain>
    </source>
</reference>
<evidence type="ECO:0000313" key="5">
    <source>
        <dbReference type="Proteomes" id="UP000765509"/>
    </source>
</evidence>
<dbReference type="InterPro" id="IPR029052">
    <property type="entry name" value="Metallo-depent_PP-like"/>
</dbReference>
<dbReference type="PROSITE" id="PS00785">
    <property type="entry name" value="5_NUCLEOTIDASE_1"/>
    <property type="match status" value="1"/>
</dbReference>
<accession>A0A9Q3CIN4</accession>
<dbReference type="InterPro" id="IPR041823">
    <property type="entry name" value="YHR202W_N"/>
</dbReference>
<dbReference type="GO" id="GO:0046872">
    <property type="term" value="F:metal ion binding"/>
    <property type="evidence" value="ECO:0007669"/>
    <property type="project" value="InterPro"/>
</dbReference>
<dbReference type="InterPro" id="IPR006146">
    <property type="entry name" value="5'-Nucleotdase_CS"/>
</dbReference>
<evidence type="ECO:0000259" key="2">
    <source>
        <dbReference type="Pfam" id="PF00149"/>
    </source>
</evidence>
<proteinExistence type="predicted"/>
<dbReference type="GO" id="GO:0005829">
    <property type="term" value="C:cytosol"/>
    <property type="evidence" value="ECO:0007669"/>
    <property type="project" value="TreeGrafter"/>
</dbReference>
<dbReference type="EMBL" id="AVOT02007665">
    <property type="protein sequence ID" value="MBW0484402.1"/>
    <property type="molecule type" value="Genomic_DNA"/>
</dbReference>
<dbReference type="GO" id="GO:0016788">
    <property type="term" value="F:hydrolase activity, acting on ester bonds"/>
    <property type="evidence" value="ECO:0007669"/>
    <property type="project" value="InterPro"/>
</dbReference>
<name>A0A9Q3CIN4_9BASI</name>
<keyword evidence="5" id="KW-1185">Reference proteome</keyword>
<dbReference type="CDD" id="cd07407">
    <property type="entry name" value="MPP_YHR202W_N"/>
    <property type="match status" value="1"/>
</dbReference>
<feature type="domain" description="Calcineurin-like phosphoesterase" evidence="2">
    <location>
        <begin position="54"/>
        <end position="284"/>
    </location>
</feature>
<dbReference type="AlphaFoldDB" id="A0A9Q3CIN4"/>
<dbReference type="SUPFAM" id="SSF55816">
    <property type="entry name" value="5'-nucleotidase (syn. UDP-sugar hydrolase), C-terminal domain"/>
    <property type="match status" value="1"/>
</dbReference>
<dbReference type="GO" id="GO:0000166">
    <property type="term" value="F:nucleotide binding"/>
    <property type="evidence" value="ECO:0007669"/>
    <property type="project" value="InterPro"/>
</dbReference>
<dbReference type="FunFam" id="3.60.21.10:FF:000043">
    <property type="entry name" value="Ser/Thr protein phosphatase family"/>
    <property type="match status" value="1"/>
</dbReference>